<keyword evidence="4" id="KW-1133">Transmembrane helix</keyword>
<dbReference type="CDD" id="cd00761">
    <property type="entry name" value="Glyco_tranf_GTA_type"/>
    <property type="match status" value="1"/>
</dbReference>
<name>A0ABW3Y786_9ACTN</name>
<feature type="transmembrane region" description="Helical" evidence="4">
    <location>
        <begin position="266"/>
        <end position="287"/>
    </location>
</feature>
<gene>
    <name evidence="6" type="ORF">ACFQ4H_00095</name>
</gene>
<comment type="caution">
    <text evidence="6">The sequence shown here is derived from an EMBL/GenBank/DDBJ whole genome shotgun (WGS) entry which is preliminary data.</text>
</comment>
<dbReference type="Proteomes" id="UP001597260">
    <property type="component" value="Unassembled WGS sequence"/>
</dbReference>
<dbReference type="PANTHER" id="PTHR43630:SF1">
    <property type="entry name" value="POLY-BETA-1,6-N-ACETYL-D-GLUCOSAMINE SYNTHASE"/>
    <property type="match status" value="1"/>
</dbReference>
<evidence type="ECO:0000256" key="4">
    <source>
        <dbReference type="SAM" id="Phobius"/>
    </source>
</evidence>
<organism evidence="6 7">
    <name type="scientific">Micromonospora sonneratiae</name>
    <dbReference type="NCBI Taxonomy" id="1184706"/>
    <lineage>
        <taxon>Bacteria</taxon>
        <taxon>Bacillati</taxon>
        <taxon>Actinomycetota</taxon>
        <taxon>Actinomycetes</taxon>
        <taxon>Micromonosporales</taxon>
        <taxon>Micromonosporaceae</taxon>
        <taxon>Micromonospora</taxon>
    </lineage>
</organism>
<evidence type="ECO:0000256" key="2">
    <source>
        <dbReference type="ARBA" id="ARBA00022676"/>
    </source>
</evidence>
<dbReference type="InterPro" id="IPR029044">
    <property type="entry name" value="Nucleotide-diphossugar_trans"/>
</dbReference>
<evidence type="ECO:0000259" key="5">
    <source>
        <dbReference type="Pfam" id="PF00535"/>
    </source>
</evidence>
<reference evidence="7" key="1">
    <citation type="journal article" date="2019" name="Int. J. Syst. Evol. Microbiol.">
        <title>The Global Catalogue of Microorganisms (GCM) 10K type strain sequencing project: providing services to taxonomists for standard genome sequencing and annotation.</title>
        <authorList>
            <consortium name="The Broad Institute Genomics Platform"/>
            <consortium name="The Broad Institute Genome Sequencing Center for Infectious Disease"/>
            <person name="Wu L."/>
            <person name="Ma J."/>
        </authorList>
    </citation>
    <scope>NUCLEOTIDE SEQUENCE [LARGE SCALE GENOMIC DNA]</scope>
    <source>
        <strain evidence="7">JCM 31037</strain>
    </source>
</reference>
<dbReference type="Gene3D" id="3.90.550.10">
    <property type="entry name" value="Spore Coat Polysaccharide Biosynthesis Protein SpsA, Chain A"/>
    <property type="match status" value="1"/>
</dbReference>
<feature type="transmembrane region" description="Helical" evidence="4">
    <location>
        <begin position="294"/>
        <end position="322"/>
    </location>
</feature>
<evidence type="ECO:0000313" key="7">
    <source>
        <dbReference type="Proteomes" id="UP001597260"/>
    </source>
</evidence>
<feature type="domain" description="Glycosyltransferase 2-like" evidence="5">
    <location>
        <begin position="7"/>
        <end position="117"/>
    </location>
</feature>
<keyword evidence="4" id="KW-0812">Transmembrane</keyword>
<dbReference type="InterPro" id="IPR001173">
    <property type="entry name" value="Glyco_trans_2-like"/>
</dbReference>
<dbReference type="PANTHER" id="PTHR43630">
    <property type="entry name" value="POLY-BETA-1,6-N-ACETYL-D-GLUCOSAMINE SYNTHASE"/>
    <property type="match status" value="1"/>
</dbReference>
<dbReference type="Pfam" id="PF00535">
    <property type="entry name" value="Glycos_transf_2"/>
    <property type="match status" value="1"/>
</dbReference>
<sequence>MEHPLVSIIVPNYNYAHTLEACLTSLQRQTYQPTEIIMVDDGSTDDSVAIARRLGVRVEHTARNIGAPGARNHGAELAAGEILFFVDSDVEVRPDAVANAVELLLADARIGAVCGNYDPEPLIRDSLVEEYRALQQYYWLAADEGDITTTYTALFAIRTDVFLNEVGPFDPSLRHTENAEYGHRLSRTHRIVLTSSVRGRHDYDDRLAVVLSKLFHRARLHVPLYLRRPDFQGGPSQDTRAWGSLAALLTLPSVALPVLFGPLWAAVPLLLLVGFLAGEAGVFRFVAGQRGPAFLAYFVAMHFLATLTIALAGMAGVAQYAVSPVFRRTYVKGTA</sequence>
<accession>A0ABW3Y786</accession>
<dbReference type="EMBL" id="JBHTMP010000001">
    <property type="protein sequence ID" value="MFD1319506.1"/>
    <property type="molecule type" value="Genomic_DNA"/>
</dbReference>
<proteinExistence type="inferred from homology"/>
<keyword evidence="2" id="KW-0328">Glycosyltransferase</keyword>
<protein>
    <submittedName>
        <fullName evidence="6">Glycosyltransferase family 2 protein</fullName>
    </submittedName>
</protein>
<evidence type="ECO:0000256" key="1">
    <source>
        <dbReference type="ARBA" id="ARBA00006739"/>
    </source>
</evidence>
<dbReference type="SUPFAM" id="SSF53448">
    <property type="entry name" value="Nucleotide-diphospho-sugar transferases"/>
    <property type="match status" value="1"/>
</dbReference>
<dbReference type="RefSeq" id="WP_377565378.1">
    <property type="nucleotide sequence ID" value="NZ_JBHTMP010000001.1"/>
</dbReference>
<keyword evidence="7" id="KW-1185">Reference proteome</keyword>
<comment type="similarity">
    <text evidence="1">Belongs to the glycosyltransferase 2 family.</text>
</comment>
<keyword evidence="3" id="KW-0808">Transferase</keyword>
<evidence type="ECO:0000313" key="6">
    <source>
        <dbReference type="EMBL" id="MFD1319506.1"/>
    </source>
</evidence>
<evidence type="ECO:0000256" key="3">
    <source>
        <dbReference type="ARBA" id="ARBA00022679"/>
    </source>
</evidence>
<keyword evidence="4" id="KW-0472">Membrane</keyword>